<dbReference type="Gene3D" id="4.10.240.10">
    <property type="entry name" value="Zn(2)-C6 fungal-type DNA-binding domain"/>
    <property type="match status" value="1"/>
</dbReference>
<dbReference type="PANTHER" id="PTHR46910">
    <property type="entry name" value="TRANSCRIPTION FACTOR PDR1"/>
    <property type="match status" value="1"/>
</dbReference>
<evidence type="ECO:0000313" key="7">
    <source>
        <dbReference type="EMBL" id="KAK7203416.1"/>
    </source>
</evidence>
<keyword evidence="8" id="KW-1185">Reference proteome</keyword>
<evidence type="ECO:0000259" key="6">
    <source>
        <dbReference type="PROSITE" id="PS50048"/>
    </source>
</evidence>
<feature type="domain" description="Zn(2)-C6 fungal-type" evidence="6">
    <location>
        <begin position="40"/>
        <end position="70"/>
    </location>
</feature>
<evidence type="ECO:0000313" key="8">
    <source>
        <dbReference type="Proteomes" id="UP001498771"/>
    </source>
</evidence>
<keyword evidence="3" id="KW-0238">DNA-binding</keyword>
<dbReference type="PANTHER" id="PTHR46910:SF3">
    <property type="entry name" value="HALOTOLERANCE PROTEIN 9-RELATED"/>
    <property type="match status" value="1"/>
</dbReference>
<organism evidence="7 8">
    <name type="scientific">Myxozyma melibiosi</name>
    <dbReference type="NCBI Taxonomy" id="54550"/>
    <lineage>
        <taxon>Eukaryota</taxon>
        <taxon>Fungi</taxon>
        <taxon>Dikarya</taxon>
        <taxon>Ascomycota</taxon>
        <taxon>Saccharomycotina</taxon>
        <taxon>Lipomycetes</taxon>
        <taxon>Lipomycetales</taxon>
        <taxon>Lipomycetaceae</taxon>
        <taxon>Myxozyma</taxon>
    </lineage>
</organism>
<evidence type="ECO:0000256" key="2">
    <source>
        <dbReference type="ARBA" id="ARBA00022723"/>
    </source>
</evidence>
<feature type="region of interest" description="Disordered" evidence="5">
    <location>
        <begin position="79"/>
        <end position="153"/>
    </location>
</feature>
<dbReference type="PROSITE" id="PS00463">
    <property type="entry name" value="ZN2_CY6_FUNGAL_1"/>
    <property type="match status" value="1"/>
</dbReference>
<gene>
    <name evidence="7" type="ORF">BZA70DRAFT_291447</name>
</gene>
<feature type="region of interest" description="Disordered" evidence="5">
    <location>
        <begin position="490"/>
        <end position="514"/>
    </location>
</feature>
<dbReference type="EMBL" id="JBBJBU010000012">
    <property type="protein sequence ID" value="KAK7203416.1"/>
    <property type="molecule type" value="Genomic_DNA"/>
</dbReference>
<keyword evidence="4" id="KW-0539">Nucleus</keyword>
<dbReference type="Proteomes" id="UP001498771">
    <property type="component" value="Unassembled WGS sequence"/>
</dbReference>
<sequence>MTDRGLRRTSPVMELPVPLEFVFCADGSAGVNPRRKAKYSCENCRSKKIKCDESRPACVPCAAKKIACKYGKMPGLAAKESKRLNGKMEPKKRRISSNSDSSESTTLPGIASLNFKPSKGPSESKLSALQGVGSSHGSLLPGAAPVPKKSPQVSAEAASIGQLAADAHEFALERRNFTQISTSTQFPSRSSLSMNLSVYDDLLLSIALHAPDIEDSTAPSRKSDDESNILETLLRRGPAVYLPLISAFVQHIHAFYPVFLSSPTSKIVDLLSTALSPARYTKSEGSLMCTILALGAEWILRYSPFERIGSLEEYRDKLIQLAYRWTGDGLSHSDLFGAQSLIYLSLYKIATMQIQVAYKLASAAYTQLRLCQLSPKNNQEKCITTLSLGSLFLLDSGIFASYSLPPILTYSDALYAEFSYSRSKYDITVLQFLNARISALALRCSVKESSKDWIPEKSLRVPGILFTVTGEFMEKLEEWRLDIPEVLRESNEKEENSTSETTVSGGSSENSTQYEGLPLQTFKTQLQLYYYDIRAEIGKLYLASVQYYESQWPASSRAESLAQFQSEDRDRLQIDPFVMDRMKESATSSLQDSRRYIKACASKPNERSQDLCSLMLDMPRLLSHLVCLTSSTEGTSQRVDSHRPHFTENRLQACARVQTYLASVIDNRQVRNQQSAAAVDSADDHRRYVVGKLSRAVDEIRSRFSEPAAAVVRYHCTNT</sequence>
<comment type="subcellular location">
    <subcellularLocation>
        <location evidence="1">Nucleus</location>
    </subcellularLocation>
</comment>
<keyword evidence="2" id="KW-0479">Metal-binding</keyword>
<feature type="compositionally biased region" description="Polar residues" evidence="5">
    <location>
        <begin position="124"/>
        <end position="137"/>
    </location>
</feature>
<dbReference type="SUPFAM" id="SSF57701">
    <property type="entry name" value="Zn2/Cys6 DNA-binding domain"/>
    <property type="match status" value="1"/>
</dbReference>
<evidence type="ECO:0000256" key="1">
    <source>
        <dbReference type="ARBA" id="ARBA00004123"/>
    </source>
</evidence>
<dbReference type="InterPro" id="IPR001138">
    <property type="entry name" value="Zn2Cys6_DnaBD"/>
</dbReference>
<evidence type="ECO:0000256" key="4">
    <source>
        <dbReference type="ARBA" id="ARBA00023242"/>
    </source>
</evidence>
<dbReference type="InterPro" id="IPR036864">
    <property type="entry name" value="Zn2-C6_fun-type_DNA-bd_sf"/>
</dbReference>
<dbReference type="Pfam" id="PF00172">
    <property type="entry name" value="Zn_clus"/>
    <property type="match status" value="1"/>
</dbReference>
<proteinExistence type="predicted"/>
<reference evidence="7 8" key="1">
    <citation type="submission" date="2024-03" db="EMBL/GenBank/DDBJ databases">
        <title>Genome-scale model development and genomic sequencing of the oleaginous clade Lipomyces.</title>
        <authorList>
            <consortium name="Lawrence Berkeley National Laboratory"/>
            <person name="Czajka J.J."/>
            <person name="Han Y."/>
            <person name="Kim J."/>
            <person name="Mondo S.J."/>
            <person name="Hofstad B.A."/>
            <person name="Robles A."/>
            <person name="Haridas S."/>
            <person name="Riley R."/>
            <person name="LaButti K."/>
            <person name="Pangilinan J."/>
            <person name="Andreopoulos W."/>
            <person name="Lipzen A."/>
            <person name="Yan J."/>
            <person name="Wang M."/>
            <person name="Ng V."/>
            <person name="Grigoriev I.V."/>
            <person name="Spatafora J.W."/>
            <person name="Magnuson J.K."/>
            <person name="Baker S.E."/>
            <person name="Pomraning K.R."/>
        </authorList>
    </citation>
    <scope>NUCLEOTIDE SEQUENCE [LARGE SCALE GENOMIC DNA]</scope>
    <source>
        <strain evidence="7 8">Phaff 52-87</strain>
    </source>
</reference>
<accession>A0ABR1F0R2</accession>
<feature type="compositionally biased region" description="Low complexity" evidence="5">
    <location>
        <begin position="498"/>
        <end position="512"/>
    </location>
</feature>
<evidence type="ECO:0000256" key="3">
    <source>
        <dbReference type="ARBA" id="ARBA00023125"/>
    </source>
</evidence>
<comment type="caution">
    <text evidence="7">The sequence shown here is derived from an EMBL/GenBank/DDBJ whole genome shotgun (WGS) entry which is preliminary data.</text>
</comment>
<dbReference type="GeneID" id="90039808"/>
<dbReference type="InterPro" id="IPR050987">
    <property type="entry name" value="AtrR-like"/>
</dbReference>
<dbReference type="RefSeq" id="XP_064766449.1">
    <property type="nucleotide sequence ID" value="XM_064914296.1"/>
</dbReference>
<dbReference type="PROSITE" id="PS50048">
    <property type="entry name" value="ZN2_CY6_FUNGAL_2"/>
    <property type="match status" value="1"/>
</dbReference>
<name>A0ABR1F0R2_9ASCO</name>
<evidence type="ECO:0000256" key="5">
    <source>
        <dbReference type="SAM" id="MobiDB-lite"/>
    </source>
</evidence>
<dbReference type="CDD" id="cd00067">
    <property type="entry name" value="GAL4"/>
    <property type="match status" value="1"/>
</dbReference>
<feature type="compositionally biased region" description="Basic and acidic residues" evidence="5">
    <location>
        <begin position="79"/>
        <end position="89"/>
    </location>
</feature>
<protein>
    <recommendedName>
        <fullName evidence="6">Zn(2)-C6 fungal-type domain-containing protein</fullName>
    </recommendedName>
</protein>
<dbReference type="SMART" id="SM00066">
    <property type="entry name" value="GAL4"/>
    <property type="match status" value="1"/>
</dbReference>
<dbReference type="CDD" id="cd12148">
    <property type="entry name" value="fungal_TF_MHR"/>
    <property type="match status" value="1"/>
</dbReference>